<evidence type="ECO:0000313" key="4">
    <source>
        <dbReference type="Proteomes" id="UP000287917"/>
    </source>
</evidence>
<evidence type="ECO:0000313" key="3">
    <source>
        <dbReference type="EMBL" id="RTZ83216.1"/>
    </source>
</evidence>
<keyword evidence="1" id="KW-0175">Coiled coil</keyword>
<proteinExistence type="predicted"/>
<dbReference type="Proteomes" id="UP000287917">
    <property type="component" value="Unassembled WGS sequence"/>
</dbReference>
<sequence length="276" mass="32488">MYTETEYQKKIIAAKNDLRLRCIVRRSFAVVLFGWVFVNYINFGFAQTENTTVEGNSKNNNVRKINVQKPQPEAKYHIVYHTKNLVPLPFNNPRFKPVYTGTISPEDSNKSRKAMTMMLEKSKSSNPLTNNLPTSKFYLKDKRQNTEAKHNIVYHTNNLVPLPFNNPRFKPVYTGTISPEDSNKTRKAMTMMLEKSKSSNPLTKKMSASKFYLKEQKQKDREKHKREMQVYNERNNKKFNEYFKRLQQKRSHSANYSGRHFDYTSYNQNIQVAASR</sequence>
<organism evidence="3 4">
    <name type="scientific">SAR324 cluster bacterium</name>
    <dbReference type="NCBI Taxonomy" id="2024889"/>
    <lineage>
        <taxon>Bacteria</taxon>
        <taxon>Deltaproteobacteria</taxon>
        <taxon>SAR324 cluster</taxon>
    </lineage>
</organism>
<feature type="transmembrane region" description="Helical" evidence="2">
    <location>
        <begin position="28"/>
        <end position="46"/>
    </location>
</feature>
<evidence type="ECO:0000256" key="2">
    <source>
        <dbReference type="SAM" id="Phobius"/>
    </source>
</evidence>
<reference evidence="3 4" key="1">
    <citation type="submission" date="2018-06" db="EMBL/GenBank/DDBJ databases">
        <title>Combined omics and stable isotope probing to characterize newly discovered Mariana Back-Arc vent microbial communities.</title>
        <authorList>
            <person name="Trembath-Reichert E."/>
            <person name="Huber J.A."/>
        </authorList>
    </citation>
    <scope>NUCLEOTIDE SEQUENCE [LARGE SCALE GENOMIC DNA]</scope>
    <source>
        <strain evidence="3">MAG 58</strain>
    </source>
</reference>
<evidence type="ECO:0000256" key="1">
    <source>
        <dbReference type="SAM" id="Coils"/>
    </source>
</evidence>
<feature type="coiled-coil region" evidence="1">
    <location>
        <begin position="214"/>
        <end position="241"/>
    </location>
</feature>
<accession>A0A432GJE3</accession>
<gene>
    <name evidence="3" type="ORF">DSY96_08410</name>
</gene>
<dbReference type="EMBL" id="QNZK01000292">
    <property type="protein sequence ID" value="RTZ83216.1"/>
    <property type="molecule type" value="Genomic_DNA"/>
</dbReference>
<keyword evidence="2" id="KW-0472">Membrane</keyword>
<protein>
    <submittedName>
        <fullName evidence="3">Uncharacterized protein</fullName>
    </submittedName>
</protein>
<keyword evidence="2" id="KW-0812">Transmembrane</keyword>
<name>A0A432GJE3_9DELT</name>
<dbReference type="AlphaFoldDB" id="A0A432GJE3"/>
<comment type="caution">
    <text evidence="3">The sequence shown here is derived from an EMBL/GenBank/DDBJ whole genome shotgun (WGS) entry which is preliminary data.</text>
</comment>
<keyword evidence="2" id="KW-1133">Transmembrane helix</keyword>